<dbReference type="RefSeq" id="WP_090556675.1">
    <property type="nucleotide sequence ID" value="NZ_FNRA01000005.1"/>
</dbReference>
<evidence type="ECO:0000313" key="1">
    <source>
        <dbReference type="EMBL" id="SEA78175.1"/>
    </source>
</evidence>
<dbReference type="AlphaFoldDB" id="A0A1H4DZE6"/>
<dbReference type="Proteomes" id="UP000198850">
    <property type="component" value="Unassembled WGS sequence"/>
</dbReference>
<sequence length="62" mass="6959">MKNTLSESLLLPKVIFDTSGLGNLYQAVPFEEKKEIVRQCILHAPGKPVFDSAAFQVWKVLL</sequence>
<name>A0A1H4DZE6_9SPHI</name>
<evidence type="ECO:0000313" key="2">
    <source>
        <dbReference type="Proteomes" id="UP000198850"/>
    </source>
</evidence>
<reference evidence="1 2" key="1">
    <citation type="submission" date="2016-10" db="EMBL/GenBank/DDBJ databases">
        <authorList>
            <person name="de Groot N.N."/>
        </authorList>
    </citation>
    <scope>NUCLEOTIDE SEQUENCE [LARGE SCALE GENOMIC DNA]</scope>
    <source>
        <strain evidence="1 2">DSM 19033</strain>
    </source>
</reference>
<dbReference type="OrthoDB" id="9773828at2"/>
<accession>A0A1H4DZE6</accession>
<protein>
    <submittedName>
        <fullName evidence="1">D-threo-aldose 1-dehydrogenase</fullName>
    </submittedName>
</protein>
<proteinExistence type="predicted"/>
<organism evidence="1 2">
    <name type="scientific">Pedobacter hartonius</name>
    <dbReference type="NCBI Taxonomy" id="425514"/>
    <lineage>
        <taxon>Bacteria</taxon>
        <taxon>Pseudomonadati</taxon>
        <taxon>Bacteroidota</taxon>
        <taxon>Sphingobacteriia</taxon>
        <taxon>Sphingobacteriales</taxon>
        <taxon>Sphingobacteriaceae</taxon>
        <taxon>Pedobacter</taxon>
    </lineage>
</organism>
<gene>
    <name evidence="1" type="ORF">SAMN05443550_105174</name>
</gene>
<dbReference type="STRING" id="425514.SAMN05443550_105174"/>
<dbReference type="EMBL" id="FNRA01000005">
    <property type="protein sequence ID" value="SEA78175.1"/>
    <property type="molecule type" value="Genomic_DNA"/>
</dbReference>
<keyword evidence="2" id="KW-1185">Reference proteome</keyword>